<dbReference type="EMBL" id="QKKF02027185">
    <property type="protein sequence ID" value="RZF35972.1"/>
    <property type="molecule type" value="Genomic_DNA"/>
</dbReference>
<sequence>MGGTCEQRVVMCEGGKNGETEEERGLKVGKKVEVRHLRIRREKKGQNILDKFNPGARQMINAGKQYLKALHAAATASRLYVEAITKLARQSQQGTWGGSSDIVTTPSHPLLCSEEEKRRLHLALQITKPNQFGEEIHSINARGCGG</sequence>
<dbReference type="GO" id="GO:0005829">
    <property type="term" value="C:cytosol"/>
    <property type="evidence" value="ECO:0007669"/>
    <property type="project" value="TreeGrafter"/>
</dbReference>
<dbReference type="InParanoid" id="A0A482WRU4"/>
<dbReference type="PANTHER" id="PTHR14206:SF7">
    <property type="entry name" value="INSULIN RECEPTOR SUBSTRATE 53 KDA, ISOFORM A"/>
    <property type="match status" value="1"/>
</dbReference>
<dbReference type="Proteomes" id="UP000291343">
    <property type="component" value="Unassembled WGS sequence"/>
</dbReference>
<accession>A0A482WRU4</accession>
<dbReference type="InterPro" id="IPR013606">
    <property type="entry name" value="I-BAR_dom"/>
</dbReference>
<protein>
    <recommendedName>
        <fullName evidence="1">IMD domain-containing protein</fullName>
    </recommendedName>
</protein>
<comment type="caution">
    <text evidence="2">The sequence shown here is derived from an EMBL/GenBank/DDBJ whole genome shotgun (WGS) entry which is preliminary data.</text>
</comment>
<gene>
    <name evidence="2" type="ORF">LSTR_LSTR005385</name>
</gene>
<name>A0A482WRU4_LAOST</name>
<keyword evidence="3" id="KW-1185">Reference proteome</keyword>
<evidence type="ECO:0000259" key="1">
    <source>
        <dbReference type="Pfam" id="PF08397"/>
    </source>
</evidence>
<evidence type="ECO:0000313" key="3">
    <source>
        <dbReference type="Proteomes" id="UP000291343"/>
    </source>
</evidence>
<dbReference type="GO" id="GO:0005654">
    <property type="term" value="C:nucleoplasm"/>
    <property type="evidence" value="ECO:0007669"/>
    <property type="project" value="TreeGrafter"/>
</dbReference>
<dbReference type="InterPro" id="IPR027681">
    <property type="entry name" value="IRSp53/IRTKS/Pinkbar"/>
</dbReference>
<dbReference type="Gene3D" id="1.20.1270.60">
    <property type="entry name" value="Arfaptin homology (AH) domain/BAR domain"/>
    <property type="match status" value="1"/>
</dbReference>
<organism evidence="2 3">
    <name type="scientific">Laodelphax striatellus</name>
    <name type="common">Small brown planthopper</name>
    <name type="synonym">Delphax striatella</name>
    <dbReference type="NCBI Taxonomy" id="195883"/>
    <lineage>
        <taxon>Eukaryota</taxon>
        <taxon>Metazoa</taxon>
        <taxon>Ecdysozoa</taxon>
        <taxon>Arthropoda</taxon>
        <taxon>Hexapoda</taxon>
        <taxon>Insecta</taxon>
        <taxon>Pterygota</taxon>
        <taxon>Neoptera</taxon>
        <taxon>Paraneoptera</taxon>
        <taxon>Hemiptera</taxon>
        <taxon>Auchenorrhyncha</taxon>
        <taxon>Fulgoroidea</taxon>
        <taxon>Delphacidae</taxon>
        <taxon>Criomorphinae</taxon>
        <taxon>Laodelphax</taxon>
    </lineage>
</organism>
<proteinExistence type="predicted"/>
<dbReference type="GO" id="GO:0051764">
    <property type="term" value="P:actin crosslink formation"/>
    <property type="evidence" value="ECO:0007669"/>
    <property type="project" value="TreeGrafter"/>
</dbReference>
<evidence type="ECO:0000313" key="2">
    <source>
        <dbReference type="EMBL" id="RZF35972.1"/>
    </source>
</evidence>
<dbReference type="AlphaFoldDB" id="A0A482WRU4"/>
<dbReference type="PANTHER" id="PTHR14206">
    <property type="entry name" value="BRAIN-SPECIFIC ANGIOGENESIS INHIBITOR 1-ASSOCIATED PROTEIN 2"/>
    <property type="match status" value="1"/>
</dbReference>
<dbReference type="GO" id="GO:0051017">
    <property type="term" value="P:actin filament bundle assembly"/>
    <property type="evidence" value="ECO:0007669"/>
    <property type="project" value="TreeGrafter"/>
</dbReference>
<dbReference type="SMR" id="A0A482WRU4"/>
<dbReference type="InterPro" id="IPR027267">
    <property type="entry name" value="AH/BAR_dom_sf"/>
</dbReference>
<reference evidence="2 3" key="1">
    <citation type="journal article" date="2017" name="Gigascience">
        <title>Genome sequence of the small brown planthopper, Laodelphax striatellus.</title>
        <authorList>
            <person name="Zhu J."/>
            <person name="Jiang F."/>
            <person name="Wang X."/>
            <person name="Yang P."/>
            <person name="Bao Y."/>
            <person name="Zhao W."/>
            <person name="Wang W."/>
            <person name="Lu H."/>
            <person name="Wang Q."/>
            <person name="Cui N."/>
            <person name="Li J."/>
            <person name="Chen X."/>
            <person name="Luo L."/>
            <person name="Yu J."/>
            <person name="Kang L."/>
            <person name="Cui F."/>
        </authorList>
    </citation>
    <scope>NUCLEOTIDE SEQUENCE [LARGE SCALE GENOMIC DNA]</scope>
    <source>
        <strain evidence="2">Lst14</strain>
    </source>
</reference>
<dbReference type="GO" id="GO:0030838">
    <property type="term" value="P:positive regulation of actin filament polymerization"/>
    <property type="evidence" value="ECO:0007669"/>
    <property type="project" value="TreeGrafter"/>
</dbReference>
<dbReference type="GO" id="GO:0007009">
    <property type="term" value="P:plasma membrane organization"/>
    <property type="evidence" value="ECO:0007669"/>
    <property type="project" value="InterPro"/>
</dbReference>
<dbReference type="OrthoDB" id="8196829at2759"/>
<feature type="domain" description="IMD" evidence="1">
    <location>
        <begin position="46"/>
        <end position="93"/>
    </location>
</feature>
<dbReference type="STRING" id="195883.A0A482WRU4"/>
<dbReference type="Pfam" id="PF08397">
    <property type="entry name" value="IMD"/>
    <property type="match status" value="1"/>
</dbReference>
<dbReference type="SUPFAM" id="SSF103657">
    <property type="entry name" value="BAR/IMD domain-like"/>
    <property type="match status" value="1"/>
</dbReference>